<dbReference type="InterPro" id="IPR029026">
    <property type="entry name" value="tRNA_m1G_MTases_N"/>
</dbReference>
<dbReference type="GO" id="GO:0052906">
    <property type="term" value="F:tRNA (guanine(37)-N1)-methyltransferase activity"/>
    <property type="evidence" value="ECO:0007669"/>
    <property type="project" value="UniProtKB-UniRule"/>
</dbReference>
<evidence type="ECO:0000256" key="3">
    <source>
        <dbReference type="ARBA" id="ARBA00007630"/>
    </source>
</evidence>
<dbReference type="InterPro" id="IPR029028">
    <property type="entry name" value="Alpha/beta_knot_MTases"/>
</dbReference>
<reference evidence="19 20" key="1">
    <citation type="submission" date="2017-06" db="EMBL/GenBank/DDBJ databases">
        <authorList>
            <person name="Kim H.J."/>
            <person name="Triplett B.A."/>
        </authorList>
    </citation>
    <scope>NUCLEOTIDE SEQUENCE [LARGE SCALE GENOMIC DNA]</scope>
    <source>
        <strain evidence="19">FRACA_ARgP5</strain>
    </source>
</reference>
<evidence type="ECO:0000256" key="13">
    <source>
        <dbReference type="ARBA" id="ARBA00033392"/>
    </source>
</evidence>
<evidence type="ECO:0000313" key="19">
    <source>
        <dbReference type="EMBL" id="SNQ47841.1"/>
    </source>
</evidence>
<dbReference type="OrthoDB" id="9807416at2"/>
<evidence type="ECO:0000256" key="12">
    <source>
        <dbReference type="ARBA" id="ARBA00029736"/>
    </source>
</evidence>
<comment type="function">
    <text evidence="1 15 17">Specifically methylates guanosine-37 in various tRNAs.</text>
</comment>
<evidence type="ECO:0000256" key="2">
    <source>
        <dbReference type="ARBA" id="ARBA00004496"/>
    </source>
</evidence>
<dbReference type="RefSeq" id="WP_101831623.1">
    <property type="nucleotide sequence ID" value="NZ_FZMO01000116.1"/>
</dbReference>
<keyword evidence="20" id="KW-1185">Reference proteome</keyword>
<evidence type="ECO:0000256" key="4">
    <source>
        <dbReference type="ARBA" id="ARBA00011738"/>
    </source>
</evidence>
<dbReference type="CDD" id="cd18080">
    <property type="entry name" value="TrmD-like"/>
    <property type="match status" value="1"/>
</dbReference>
<keyword evidence="8 15" id="KW-0489">Methyltransferase</keyword>
<dbReference type="EMBL" id="FZMO01000116">
    <property type="protein sequence ID" value="SNQ47841.1"/>
    <property type="molecule type" value="Genomic_DNA"/>
</dbReference>
<dbReference type="PIRSF" id="PIRSF000386">
    <property type="entry name" value="tRNA_mtase"/>
    <property type="match status" value="1"/>
</dbReference>
<evidence type="ECO:0000256" key="6">
    <source>
        <dbReference type="ARBA" id="ARBA00014679"/>
    </source>
</evidence>
<dbReference type="NCBIfam" id="TIGR00088">
    <property type="entry name" value="trmD"/>
    <property type="match status" value="1"/>
</dbReference>
<evidence type="ECO:0000256" key="1">
    <source>
        <dbReference type="ARBA" id="ARBA00002634"/>
    </source>
</evidence>
<keyword evidence="9 15" id="KW-0808">Transferase</keyword>
<dbReference type="AlphaFoldDB" id="A0A2I2KQ97"/>
<evidence type="ECO:0000256" key="9">
    <source>
        <dbReference type="ARBA" id="ARBA00022679"/>
    </source>
</evidence>
<dbReference type="Gene3D" id="1.10.1270.20">
    <property type="entry name" value="tRNA(m1g37)methyltransferase, domain 2"/>
    <property type="match status" value="1"/>
</dbReference>
<sequence>MRADVVTIFPAYLEPLGLSLVGKARERGTLEVRTHDLRAWTSDVHRTVDDAPYGGGPGMVMRPEPWDAALTEIAASRPGSRPRVVVPTPAGVPFSQRRAQELAREPWLVFCCGRYEGIDARVVDAWADDEISIGDYVLAGGEVATLVILEAVARLLPGVLGNSASAEDDSFSDGLLEAPVYTRPPVWRGAEVPAVLRSGDHGAVDRWRRAESLRRTLHRRPDLLAAADLSAADRAVLDAAGREGA</sequence>
<dbReference type="Pfam" id="PF01746">
    <property type="entry name" value="tRNA_m1G_MT"/>
    <property type="match status" value="1"/>
</dbReference>
<dbReference type="SUPFAM" id="SSF75217">
    <property type="entry name" value="alpha/beta knot"/>
    <property type="match status" value="1"/>
</dbReference>
<dbReference type="Proteomes" id="UP000234331">
    <property type="component" value="Unassembled WGS sequence"/>
</dbReference>
<dbReference type="InterPro" id="IPR023148">
    <property type="entry name" value="tRNA_m1G_MeTrfase_C_sf"/>
</dbReference>
<evidence type="ECO:0000313" key="20">
    <source>
        <dbReference type="Proteomes" id="UP000234331"/>
    </source>
</evidence>
<dbReference type="NCBIfam" id="NF000648">
    <property type="entry name" value="PRK00026.1"/>
    <property type="match status" value="1"/>
</dbReference>
<dbReference type="Gene3D" id="3.40.1280.10">
    <property type="match status" value="1"/>
</dbReference>
<name>A0A2I2KQ97_9ACTN</name>
<organism evidence="19 20">
    <name type="scientific">Frankia canadensis</name>
    <dbReference type="NCBI Taxonomy" id="1836972"/>
    <lineage>
        <taxon>Bacteria</taxon>
        <taxon>Bacillati</taxon>
        <taxon>Actinomycetota</taxon>
        <taxon>Actinomycetes</taxon>
        <taxon>Frankiales</taxon>
        <taxon>Frankiaceae</taxon>
        <taxon>Frankia</taxon>
    </lineage>
</organism>
<dbReference type="InterPro" id="IPR002649">
    <property type="entry name" value="tRNA_m1G_MeTrfase_TrmD"/>
</dbReference>
<comment type="subcellular location">
    <subcellularLocation>
        <location evidence="2 15 17">Cytoplasm</location>
    </subcellularLocation>
</comment>
<evidence type="ECO:0000256" key="10">
    <source>
        <dbReference type="ARBA" id="ARBA00022691"/>
    </source>
</evidence>
<dbReference type="FunFam" id="1.10.1270.20:FF:000001">
    <property type="entry name" value="tRNA (guanine-N(1)-)-methyltransferase"/>
    <property type="match status" value="1"/>
</dbReference>
<dbReference type="EC" id="2.1.1.228" evidence="5 15"/>
<comment type="subunit">
    <text evidence="4 15 17">Homodimer.</text>
</comment>
<comment type="catalytic activity">
    <reaction evidence="14 15 17">
        <text>guanosine(37) in tRNA + S-adenosyl-L-methionine = N(1)-methylguanosine(37) in tRNA + S-adenosyl-L-homocysteine + H(+)</text>
        <dbReference type="Rhea" id="RHEA:36899"/>
        <dbReference type="Rhea" id="RHEA-COMP:10145"/>
        <dbReference type="Rhea" id="RHEA-COMP:10147"/>
        <dbReference type="ChEBI" id="CHEBI:15378"/>
        <dbReference type="ChEBI" id="CHEBI:57856"/>
        <dbReference type="ChEBI" id="CHEBI:59789"/>
        <dbReference type="ChEBI" id="CHEBI:73542"/>
        <dbReference type="ChEBI" id="CHEBI:74269"/>
        <dbReference type="EC" id="2.1.1.228"/>
    </reaction>
</comment>
<dbReference type="FunFam" id="3.40.1280.10:FF:000001">
    <property type="entry name" value="tRNA (guanine-N(1)-)-methyltransferase"/>
    <property type="match status" value="1"/>
</dbReference>
<feature type="binding site" evidence="15 16">
    <location>
        <position position="113"/>
    </location>
    <ligand>
        <name>S-adenosyl-L-methionine</name>
        <dbReference type="ChEBI" id="CHEBI:59789"/>
    </ligand>
</feature>
<evidence type="ECO:0000256" key="8">
    <source>
        <dbReference type="ARBA" id="ARBA00022603"/>
    </source>
</evidence>
<evidence type="ECO:0000256" key="17">
    <source>
        <dbReference type="RuleBase" id="RU003464"/>
    </source>
</evidence>
<evidence type="ECO:0000256" key="11">
    <source>
        <dbReference type="ARBA" id="ARBA00022694"/>
    </source>
</evidence>
<comment type="similarity">
    <text evidence="3 15 17">Belongs to the RNA methyltransferase TrmD family.</text>
</comment>
<evidence type="ECO:0000259" key="18">
    <source>
        <dbReference type="Pfam" id="PF01746"/>
    </source>
</evidence>
<dbReference type="HAMAP" id="MF_00605">
    <property type="entry name" value="TrmD"/>
    <property type="match status" value="1"/>
</dbReference>
<evidence type="ECO:0000256" key="16">
    <source>
        <dbReference type="PIRSR" id="PIRSR000386-1"/>
    </source>
</evidence>
<keyword evidence="7 15" id="KW-0963">Cytoplasm</keyword>
<gene>
    <name evidence="15 19" type="primary">trmD</name>
    <name evidence="19" type="ORF">FRACA_2020007</name>
</gene>
<proteinExistence type="inferred from homology"/>
<accession>A0A2I2KQ97</accession>
<protein>
    <recommendedName>
        <fullName evidence="6 15">tRNA (guanine-N(1)-)-methyltransferase</fullName>
        <ecNumber evidence="5 15">2.1.1.228</ecNumber>
    </recommendedName>
    <alternativeName>
        <fullName evidence="12 15">M1G-methyltransferase</fullName>
    </alternativeName>
    <alternativeName>
        <fullName evidence="13 15">tRNA [GM37] methyltransferase</fullName>
    </alternativeName>
</protein>
<dbReference type="PANTHER" id="PTHR46417:SF1">
    <property type="entry name" value="TRNA (GUANINE-N(1)-)-METHYLTRANSFERASE"/>
    <property type="match status" value="1"/>
</dbReference>
<feature type="binding site" evidence="15 16">
    <location>
        <begin position="133"/>
        <end position="138"/>
    </location>
    <ligand>
        <name>S-adenosyl-L-methionine</name>
        <dbReference type="ChEBI" id="CHEBI:59789"/>
    </ligand>
</feature>
<evidence type="ECO:0000256" key="15">
    <source>
        <dbReference type="HAMAP-Rule" id="MF_00605"/>
    </source>
</evidence>
<dbReference type="PANTHER" id="PTHR46417">
    <property type="entry name" value="TRNA (GUANINE-N(1)-)-METHYLTRANSFERASE"/>
    <property type="match status" value="1"/>
</dbReference>
<feature type="domain" description="tRNA methyltransferase TRMD/TRM10-type" evidence="18">
    <location>
        <begin position="1"/>
        <end position="224"/>
    </location>
</feature>
<keyword evidence="10 15" id="KW-0949">S-adenosyl-L-methionine</keyword>
<keyword evidence="11 15" id="KW-0819">tRNA processing</keyword>
<evidence type="ECO:0000256" key="14">
    <source>
        <dbReference type="ARBA" id="ARBA00047783"/>
    </source>
</evidence>
<dbReference type="InterPro" id="IPR016009">
    <property type="entry name" value="tRNA_MeTrfase_TRMD/TRM10"/>
</dbReference>
<evidence type="ECO:0000256" key="5">
    <source>
        <dbReference type="ARBA" id="ARBA00012807"/>
    </source>
</evidence>
<dbReference type="GO" id="GO:0005829">
    <property type="term" value="C:cytosol"/>
    <property type="evidence" value="ECO:0007669"/>
    <property type="project" value="TreeGrafter"/>
</dbReference>
<evidence type="ECO:0000256" key="7">
    <source>
        <dbReference type="ARBA" id="ARBA00022490"/>
    </source>
</evidence>
<dbReference type="GO" id="GO:0002939">
    <property type="term" value="P:tRNA N1-guanine methylation"/>
    <property type="evidence" value="ECO:0007669"/>
    <property type="project" value="TreeGrafter"/>
</dbReference>